<protein>
    <submittedName>
        <fullName evidence="1">Uncharacterized protein</fullName>
    </submittedName>
</protein>
<organism evidence="1">
    <name type="scientific">Siphoviridae sp. ctCIv11</name>
    <dbReference type="NCBI Taxonomy" id="2827806"/>
    <lineage>
        <taxon>Viruses</taxon>
        <taxon>Duplodnaviria</taxon>
        <taxon>Heunggongvirae</taxon>
        <taxon>Uroviricota</taxon>
        <taxon>Caudoviricetes</taxon>
    </lineage>
</organism>
<evidence type="ECO:0000313" key="1">
    <source>
        <dbReference type="EMBL" id="DAF44913.1"/>
    </source>
</evidence>
<proteinExistence type="predicted"/>
<reference evidence="1" key="1">
    <citation type="journal article" date="2021" name="Proc. Natl. Acad. Sci. U.S.A.">
        <title>A Catalog of Tens of Thousands of Viruses from Human Metagenomes Reveals Hidden Associations with Chronic Diseases.</title>
        <authorList>
            <person name="Tisza M.J."/>
            <person name="Buck C.B."/>
        </authorList>
    </citation>
    <scope>NUCLEOTIDE SEQUENCE</scope>
    <source>
        <strain evidence="1">CtCIv11</strain>
    </source>
</reference>
<sequence>MQVLNIKFRYRDAMSNWEWRTQSCTVSSVEECKRIYGLDNGDVEYEILEVKEA</sequence>
<accession>A0A8S5S1V7</accession>
<dbReference type="EMBL" id="BK032513">
    <property type="protein sequence ID" value="DAF44913.1"/>
    <property type="molecule type" value="Genomic_DNA"/>
</dbReference>
<name>A0A8S5S1V7_9CAUD</name>